<gene>
    <name evidence="3" type="ORF">GCM10011322_30360</name>
</gene>
<proteinExistence type="predicted"/>
<dbReference type="AlphaFoldDB" id="A0A917QBB3"/>
<protein>
    <submittedName>
        <fullName evidence="3">TIGR01244 family protein</fullName>
    </submittedName>
</protein>
<dbReference type="Proteomes" id="UP000600449">
    <property type="component" value="Unassembled WGS sequence"/>
</dbReference>
<dbReference type="Pfam" id="PF04273">
    <property type="entry name" value="BLH_phosphatase"/>
    <property type="match status" value="1"/>
</dbReference>
<dbReference type="Gene3D" id="3.90.190.10">
    <property type="entry name" value="Protein tyrosine phosphatase superfamily"/>
    <property type="match status" value="1"/>
</dbReference>
<organism evidence="3 4">
    <name type="scientific">Salinarimonas ramus</name>
    <dbReference type="NCBI Taxonomy" id="690164"/>
    <lineage>
        <taxon>Bacteria</taxon>
        <taxon>Pseudomonadati</taxon>
        <taxon>Pseudomonadota</taxon>
        <taxon>Alphaproteobacteria</taxon>
        <taxon>Hyphomicrobiales</taxon>
        <taxon>Salinarimonadaceae</taxon>
        <taxon>Salinarimonas</taxon>
    </lineage>
</organism>
<comment type="caution">
    <text evidence="3">The sequence shown here is derived from an EMBL/GenBank/DDBJ whole genome shotgun (WGS) entry which is preliminary data.</text>
</comment>
<feature type="domain" description="Beta-lactamase hydrolase-like protein phosphatase-like" evidence="2">
    <location>
        <begin position="4"/>
        <end position="113"/>
    </location>
</feature>
<feature type="region of interest" description="Disordered" evidence="1">
    <location>
        <begin position="35"/>
        <end position="54"/>
    </location>
</feature>
<evidence type="ECO:0000313" key="4">
    <source>
        <dbReference type="Proteomes" id="UP000600449"/>
    </source>
</evidence>
<dbReference type="GO" id="GO:0016787">
    <property type="term" value="F:hydrolase activity"/>
    <property type="evidence" value="ECO:0007669"/>
    <property type="project" value="InterPro"/>
</dbReference>
<sequence length="140" mass="14549">MTADIRRLTPELSVAPQIAPDDLAAVKAAGFTTVINNRPDGESPDQPPSATMEAEAARVGLAYRHVPVVSGAMTMDDVAAFDAALSETDGPTLAFCRSGTRSATLWAFTQAGARAPDEILSIAGGAGYDLSGLRPYLERG</sequence>
<reference evidence="3 4" key="1">
    <citation type="journal article" date="2014" name="Int. J. Syst. Evol. Microbiol.">
        <title>Complete genome sequence of Corynebacterium casei LMG S-19264T (=DSM 44701T), isolated from a smear-ripened cheese.</title>
        <authorList>
            <consortium name="US DOE Joint Genome Institute (JGI-PGF)"/>
            <person name="Walter F."/>
            <person name="Albersmeier A."/>
            <person name="Kalinowski J."/>
            <person name="Ruckert C."/>
        </authorList>
    </citation>
    <scope>NUCLEOTIDE SEQUENCE [LARGE SCALE GENOMIC DNA]</scope>
    <source>
        <strain evidence="3 4">CGMCC 1.9161</strain>
    </source>
</reference>
<accession>A0A917QBB3</accession>
<dbReference type="RefSeq" id="WP_188914097.1">
    <property type="nucleotide sequence ID" value="NZ_BMMF01000009.1"/>
</dbReference>
<evidence type="ECO:0000256" key="1">
    <source>
        <dbReference type="SAM" id="MobiDB-lite"/>
    </source>
</evidence>
<dbReference type="EMBL" id="BMMF01000009">
    <property type="protein sequence ID" value="GGK41145.1"/>
    <property type="molecule type" value="Genomic_DNA"/>
</dbReference>
<dbReference type="SUPFAM" id="SSF52799">
    <property type="entry name" value="(Phosphotyrosine protein) phosphatases II"/>
    <property type="match status" value="1"/>
</dbReference>
<keyword evidence="4" id="KW-1185">Reference proteome</keyword>
<dbReference type="InterPro" id="IPR029021">
    <property type="entry name" value="Prot-tyrosine_phosphatase-like"/>
</dbReference>
<dbReference type="InterPro" id="IPR005939">
    <property type="entry name" value="BLH_phosphatase-like"/>
</dbReference>
<evidence type="ECO:0000259" key="2">
    <source>
        <dbReference type="Pfam" id="PF04273"/>
    </source>
</evidence>
<evidence type="ECO:0000313" key="3">
    <source>
        <dbReference type="EMBL" id="GGK41145.1"/>
    </source>
</evidence>
<dbReference type="CDD" id="cd14503">
    <property type="entry name" value="PTP-bact"/>
    <property type="match status" value="1"/>
</dbReference>
<dbReference type="NCBIfam" id="TIGR01244">
    <property type="entry name" value="TIGR01244 family sulfur transferase"/>
    <property type="match status" value="1"/>
</dbReference>
<name>A0A917QBB3_9HYPH</name>